<dbReference type="AlphaFoldDB" id="Q0W530"/>
<dbReference type="KEGG" id="rci:RCIX1209"/>
<dbReference type="Proteomes" id="UP000000663">
    <property type="component" value="Chromosome"/>
</dbReference>
<keyword evidence="1" id="KW-0472">Membrane</keyword>
<keyword evidence="1" id="KW-1133">Transmembrane helix</keyword>
<dbReference type="InterPro" id="IPR043941">
    <property type="entry name" value="EMC6-arch"/>
</dbReference>
<dbReference type="OrthoDB" id="50040at2157"/>
<accession>Q0W530</accession>
<dbReference type="RefSeq" id="WP_012036029.1">
    <property type="nucleotide sequence ID" value="NC_009464.1"/>
</dbReference>
<keyword evidence="1" id="KW-0812">Transmembrane</keyword>
<keyword evidence="3" id="KW-1185">Reference proteome</keyword>
<gene>
    <name evidence="2" type="ORF">RCIX1209</name>
</gene>
<feature type="transmembrane region" description="Helical" evidence="1">
    <location>
        <begin position="79"/>
        <end position="97"/>
    </location>
</feature>
<dbReference type="Pfam" id="PF19094">
    <property type="entry name" value="EMC6_arch"/>
    <property type="match status" value="1"/>
</dbReference>
<feature type="transmembrane region" description="Helical" evidence="1">
    <location>
        <begin position="47"/>
        <end position="67"/>
    </location>
</feature>
<sequence>MEYKTPTREEKVAAHVRGIKIVLLASLMGAVAGFLSSPYFLSPDRASFSFLILALAIYAQKYLFPLIGVKSSEFAFKDWFFVSFMTFCYWYVTWTIILNPPIGGQPQLFGPFF</sequence>
<dbReference type="eggNOG" id="arCOG02206">
    <property type="taxonomic scope" value="Archaea"/>
</dbReference>
<dbReference type="GeneID" id="5143445"/>
<proteinExistence type="predicted"/>
<name>Q0W530_METAR</name>
<feature type="transmembrane region" description="Helical" evidence="1">
    <location>
        <begin position="21"/>
        <end position="41"/>
    </location>
</feature>
<organism evidence="2 3">
    <name type="scientific">Methanocella arvoryzae (strain DSM 22066 / NBRC 105507 / MRE50)</name>
    <dbReference type="NCBI Taxonomy" id="351160"/>
    <lineage>
        <taxon>Archaea</taxon>
        <taxon>Methanobacteriati</taxon>
        <taxon>Methanobacteriota</taxon>
        <taxon>Stenosarchaea group</taxon>
        <taxon>Methanomicrobia</taxon>
        <taxon>Methanocellales</taxon>
        <taxon>Methanocellaceae</taxon>
        <taxon>Methanocella</taxon>
    </lineage>
</organism>
<evidence type="ECO:0000313" key="2">
    <source>
        <dbReference type="EMBL" id="CAJ36513.1"/>
    </source>
</evidence>
<protein>
    <submittedName>
        <fullName evidence="2">Uncharacterized protein</fullName>
    </submittedName>
</protein>
<evidence type="ECO:0000313" key="3">
    <source>
        <dbReference type="Proteomes" id="UP000000663"/>
    </source>
</evidence>
<dbReference type="EMBL" id="AM114193">
    <property type="protein sequence ID" value="CAJ36513.1"/>
    <property type="molecule type" value="Genomic_DNA"/>
</dbReference>
<evidence type="ECO:0000256" key="1">
    <source>
        <dbReference type="SAM" id="Phobius"/>
    </source>
</evidence>
<reference evidence="2 3" key="1">
    <citation type="journal article" date="2006" name="Science">
        <title>Genome of rice cluster I archaea -- the key methane producers in the rice rhizosphere.</title>
        <authorList>
            <person name="Erkel C."/>
            <person name="Kube M."/>
            <person name="Reinhardt R."/>
            <person name="Liesack W."/>
        </authorList>
    </citation>
    <scope>NUCLEOTIDE SEQUENCE [LARGE SCALE GENOMIC DNA]</scope>
    <source>
        <strain evidence="3">DSM 22066 / NBRC 105507 / MRE50</strain>
    </source>
</reference>
<dbReference type="STRING" id="351160.RCIX1209"/>